<dbReference type="Proteomes" id="UP000784919">
    <property type="component" value="Unassembled WGS sequence"/>
</dbReference>
<evidence type="ECO:0000256" key="2">
    <source>
        <dbReference type="SAM" id="Phobius"/>
    </source>
</evidence>
<feature type="compositionally biased region" description="Polar residues" evidence="1">
    <location>
        <begin position="387"/>
        <end position="406"/>
    </location>
</feature>
<comment type="caution">
    <text evidence="3">The sequence shown here is derived from an EMBL/GenBank/DDBJ whole genome shotgun (WGS) entry which is preliminary data.</text>
</comment>
<evidence type="ECO:0000313" key="4">
    <source>
        <dbReference type="Proteomes" id="UP000784919"/>
    </source>
</evidence>
<sequence>MRREDGIMELTAANVLRRGHLERQRDEVKAQADRVQQETGTTSCQPPMEGFSHGSSNTLSKWYTSSCPLIATRIQQHSSSSTDSSEGLEPLTTSSAAAPAIISLSRHGEPAPPNSFLSPMPWSHRMPDTLSHSASTAVPSNTLNPRDSHLTTLGPDASSSPQPQLADHQANDSHPHQPCSPAEEPTPEIQSGRNAHPKRFLFCIPWVHSQRLRSQILTCFISGVFLACLLAVYLGLALTEHISRGEVTIIIVLFIFSATVFFCYSTIRLCVLVTRGHHFRREQMHDMSGSRGYAVPPKPIPVVLTRDEEAAGIESETAKSQPPAYGLWRESMRADPNRLFWQRNESVAPEAPNPPADVRRPPSYISDDGISYVVEARPRSMAPPPNSSTYLSNSTSDGSLSAISRS</sequence>
<dbReference type="AlphaFoldDB" id="A0A9P7MP45"/>
<protein>
    <submittedName>
        <fullName evidence="3">Uncharacterized protein</fullName>
    </submittedName>
</protein>
<accession>A0A9P7MP45</accession>
<evidence type="ECO:0000313" key="3">
    <source>
        <dbReference type="EMBL" id="KAG5961708.1"/>
    </source>
</evidence>
<dbReference type="OrthoDB" id="5417811at2759"/>
<feature type="region of interest" description="Disordered" evidence="1">
    <location>
        <begin position="21"/>
        <end position="56"/>
    </location>
</feature>
<feature type="transmembrane region" description="Helical" evidence="2">
    <location>
        <begin position="216"/>
        <end position="236"/>
    </location>
</feature>
<keyword evidence="2" id="KW-0812">Transmembrane</keyword>
<keyword evidence="2" id="KW-1133">Transmembrane helix</keyword>
<keyword evidence="2" id="KW-0472">Membrane</keyword>
<feature type="transmembrane region" description="Helical" evidence="2">
    <location>
        <begin position="248"/>
        <end position="274"/>
    </location>
</feature>
<proteinExistence type="predicted"/>
<evidence type="ECO:0000256" key="1">
    <source>
        <dbReference type="SAM" id="MobiDB-lite"/>
    </source>
</evidence>
<name>A0A9P7MP45_9HYPO</name>
<feature type="compositionally biased region" description="Polar residues" evidence="1">
    <location>
        <begin position="130"/>
        <end position="145"/>
    </location>
</feature>
<reference evidence="3" key="1">
    <citation type="journal article" date="2020" name="bioRxiv">
        <title>Whole genome comparisons of ergot fungi reveals the divergence and evolution of species within the genus Claviceps are the result of varying mechanisms driving genome evolution and host range expansion.</title>
        <authorList>
            <person name="Wyka S.A."/>
            <person name="Mondo S.J."/>
            <person name="Liu M."/>
            <person name="Dettman J."/>
            <person name="Nalam V."/>
            <person name="Broders K.D."/>
        </authorList>
    </citation>
    <scope>NUCLEOTIDE SEQUENCE</scope>
    <source>
        <strain evidence="3">CCC 1102</strain>
    </source>
</reference>
<dbReference type="EMBL" id="SRPS01000244">
    <property type="protein sequence ID" value="KAG5961708.1"/>
    <property type="molecule type" value="Genomic_DNA"/>
</dbReference>
<gene>
    <name evidence="3" type="ORF">E4U56_003758</name>
</gene>
<feature type="region of interest" description="Disordered" evidence="1">
    <location>
        <begin position="127"/>
        <end position="191"/>
    </location>
</feature>
<organism evidence="3 4">
    <name type="scientific">Claviceps arundinis</name>
    <dbReference type="NCBI Taxonomy" id="1623583"/>
    <lineage>
        <taxon>Eukaryota</taxon>
        <taxon>Fungi</taxon>
        <taxon>Dikarya</taxon>
        <taxon>Ascomycota</taxon>
        <taxon>Pezizomycotina</taxon>
        <taxon>Sordariomycetes</taxon>
        <taxon>Hypocreomycetidae</taxon>
        <taxon>Hypocreales</taxon>
        <taxon>Clavicipitaceae</taxon>
        <taxon>Claviceps</taxon>
    </lineage>
</organism>
<feature type="compositionally biased region" description="Basic and acidic residues" evidence="1">
    <location>
        <begin position="21"/>
        <end position="36"/>
    </location>
</feature>
<feature type="region of interest" description="Disordered" evidence="1">
    <location>
        <begin position="345"/>
        <end position="406"/>
    </location>
</feature>